<dbReference type="Gene3D" id="2.40.160.60">
    <property type="entry name" value="Outer membrane protein transport protein (OMPP1/FadL/TodX)"/>
    <property type="match status" value="1"/>
</dbReference>
<accession>A0ABV4ARV0</accession>
<dbReference type="SUPFAM" id="SSF56935">
    <property type="entry name" value="Porins"/>
    <property type="match status" value="1"/>
</dbReference>
<evidence type="ECO:0000256" key="8">
    <source>
        <dbReference type="SAM" id="SignalP"/>
    </source>
</evidence>
<evidence type="ECO:0000256" key="6">
    <source>
        <dbReference type="ARBA" id="ARBA00023136"/>
    </source>
</evidence>
<comment type="caution">
    <text evidence="9">The sequence shown here is derived from an EMBL/GenBank/DDBJ whole genome shotgun (WGS) entry which is preliminary data.</text>
</comment>
<evidence type="ECO:0000256" key="7">
    <source>
        <dbReference type="ARBA" id="ARBA00023237"/>
    </source>
</evidence>
<feature type="chain" id="PRO_5046593677" evidence="8">
    <location>
        <begin position="37"/>
        <end position="514"/>
    </location>
</feature>
<keyword evidence="3" id="KW-1134">Transmembrane beta strand</keyword>
<evidence type="ECO:0000256" key="1">
    <source>
        <dbReference type="ARBA" id="ARBA00004571"/>
    </source>
</evidence>
<evidence type="ECO:0000256" key="5">
    <source>
        <dbReference type="ARBA" id="ARBA00022729"/>
    </source>
</evidence>
<dbReference type="Pfam" id="PF03349">
    <property type="entry name" value="Toluene_X"/>
    <property type="match status" value="1"/>
</dbReference>
<keyword evidence="7" id="KW-0998">Cell outer membrane</keyword>
<dbReference type="Proteomes" id="UP001562159">
    <property type="component" value="Unassembled WGS sequence"/>
</dbReference>
<dbReference type="PANTHER" id="PTHR35093">
    <property type="entry name" value="OUTER MEMBRANE PROTEIN NMB0088-RELATED"/>
    <property type="match status" value="1"/>
</dbReference>
<protein>
    <submittedName>
        <fullName evidence="9">OmpP1/FadL family transporter</fullName>
    </submittedName>
</protein>
<keyword evidence="10" id="KW-1185">Reference proteome</keyword>
<dbReference type="InterPro" id="IPR005017">
    <property type="entry name" value="OMPP1/FadL/TodX"/>
</dbReference>
<keyword evidence="5 8" id="KW-0732">Signal</keyword>
<dbReference type="EMBL" id="JBGBPY010000001">
    <property type="protein sequence ID" value="MEY2182928.1"/>
    <property type="molecule type" value="Genomic_DNA"/>
</dbReference>
<keyword evidence="6" id="KW-0472">Membrane</keyword>
<proteinExistence type="inferred from homology"/>
<comment type="subcellular location">
    <subcellularLocation>
        <location evidence="1">Cell outer membrane</location>
        <topology evidence="1">Multi-pass membrane protein</topology>
    </subcellularLocation>
</comment>
<gene>
    <name evidence="9" type="ORF">AB7878_10910</name>
</gene>
<comment type="similarity">
    <text evidence="2">Belongs to the OmpP1/FadL family.</text>
</comment>
<evidence type="ECO:0000313" key="9">
    <source>
        <dbReference type="EMBL" id="MEY2182928.1"/>
    </source>
</evidence>
<evidence type="ECO:0000313" key="10">
    <source>
        <dbReference type="Proteomes" id="UP001562159"/>
    </source>
</evidence>
<organism evidence="9 10">
    <name type="scientific">Rhodanobacter humi</name>
    <dbReference type="NCBI Taxonomy" id="1888173"/>
    <lineage>
        <taxon>Bacteria</taxon>
        <taxon>Pseudomonadati</taxon>
        <taxon>Pseudomonadota</taxon>
        <taxon>Gammaproteobacteria</taxon>
        <taxon>Lysobacterales</taxon>
        <taxon>Rhodanobacteraceae</taxon>
        <taxon>Rhodanobacter</taxon>
    </lineage>
</organism>
<keyword evidence="4" id="KW-0812">Transmembrane</keyword>
<sequence length="514" mass="53709">MHKSFRPLSNATRPLALAALSVAVAGALIAPGMAHASAFQLKENSAKGLGRAYAGSATAGGDVSVVANNPAAMSDLDGTYVQADITAINFSAKFSGSSRDALGRPISGGNGGDAGTTLPVPALAISTKVSDRVNLGLALDVPFGFQTEYDRNWIGRYDAIKTKLQSFDSTLSASFKINDQWSVGASAIAERTNADLTNAINFNGVGNGIINGINGQLAAGAAQAAAGIAQIQAGMAAGQIPAATGAAMIQQIMQQAQQGAATAAAAKAGVAAATPPGSDGFAQVKGNSWAWGWQVGAYWKPTANDRVALDYRSRISHNIDGTANFTTTPGYDLLLANPALASSIPPFQHTTGKARLTNPAVATLSYWHQEEKFGLGFDLAWTQWSVMRQLTLNYANPLQPNTTLPFNWRNTWYASVGGDYYVTDKLTLRAGVAIDQAPMSASNRDPRVPDAARRMATFGIGYKASEHFEINASYAHIFVSHAGVNGATSATGDVLTGSFDDYGNLLSVSAQYKF</sequence>
<name>A0ABV4ARV0_9GAMM</name>
<feature type="signal peptide" evidence="8">
    <location>
        <begin position="1"/>
        <end position="36"/>
    </location>
</feature>
<evidence type="ECO:0000256" key="2">
    <source>
        <dbReference type="ARBA" id="ARBA00008163"/>
    </source>
</evidence>
<reference evidence="9 10" key="1">
    <citation type="submission" date="2024-07" db="EMBL/GenBank/DDBJ databases">
        <title>Molecular mechanisms and environmental adaptations of flagellar loss and biofilm growth of Rhodanobacter under environmental stress.</title>
        <authorList>
            <person name="Chen M."/>
        </authorList>
    </citation>
    <scope>NUCLEOTIDE SEQUENCE [LARGE SCALE GENOMIC DNA]</scope>
    <source>
        <strain evidence="9 10">RS22</strain>
    </source>
</reference>
<dbReference type="PANTHER" id="PTHR35093:SF3">
    <property type="entry name" value="LONG-CHAIN FATTY ACID TRANSPORT PROTEIN"/>
    <property type="match status" value="1"/>
</dbReference>
<evidence type="ECO:0000256" key="3">
    <source>
        <dbReference type="ARBA" id="ARBA00022452"/>
    </source>
</evidence>
<evidence type="ECO:0000256" key="4">
    <source>
        <dbReference type="ARBA" id="ARBA00022692"/>
    </source>
</evidence>